<evidence type="ECO:0000256" key="7">
    <source>
        <dbReference type="ARBA" id="ARBA00023180"/>
    </source>
</evidence>
<dbReference type="InterPro" id="IPR006918">
    <property type="entry name" value="COBRA_pln"/>
</dbReference>
<evidence type="ECO:0000313" key="11">
    <source>
        <dbReference type="Proteomes" id="UP001374535"/>
    </source>
</evidence>
<evidence type="ECO:0000313" key="10">
    <source>
        <dbReference type="EMBL" id="WVZ10391.1"/>
    </source>
</evidence>
<dbReference type="Proteomes" id="UP001374535">
    <property type="component" value="Chromosome 5"/>
</dbReference>
<evidence type="ECO:0000259" key="9">
    <source>
        <dbReference type="Pfam" id="PF25079"/>
    </source>
</evidence>
<keyword evidence="5" id="KW-0732">Signal</keyword>
<evidence type="ECO:0000256" key="4">
    <source>
        <dbReference type="ARBA" id="ARBA00022622"/>
    </source>
</evidence>
<evidence type="ECO:0000256" key="8">
    <source>
        <dbReference type="ARBA" id="ARBA00023288"/>
    </source>
</evidence>
<keyword evidence="6" id="KW-0472">Membrane</keyword>
<keyword evidence="11" id="KW-1185">Reference proteome</keyword>
<proteinExistence type="inferred from homology"/>
<keyword evidence="4" id="KW-0336">GPI-anchor</keyword>
<dbReference type="InterPro" id="IPR056900">
    <property type="entry name" value="COB_C"/>
</dbReference>
<dbReference type="AlphaFoldDB" id="A0AAQ3NIG6"/>
<dbReference type="EMBL" id="CP144696">
    <property type="protein sequence ID" value="WVZ10391.1"/>
    <property type="molecule type" value="Genomic_DNA"/>
</dbReference>
<dbReference type="Pfam" id="PF04833">
    <property type="entry name" value="COBRA"/>
    <property type="match status" value="1"/>
</dbReference>
<protein>
    <recommendedName>
        <fullName evidence="9">COBRA C-terminal domain-containing protein</fullName>
    </recommendedName>
</protein>
<evidence type="ECO:0000256" key="3">
    <source>
        <dbReference type="ARBA" id="ARBA00022475"/>
    </source>
</evidence>
<evidence type="ECO:0000256" key="6">
    <source>
        <dbReference type="ARBA" id="ARBA00023136"/>
    </source>
</evidence>
<comment type="subcellular location">
    <subcellularLocation>
        <location evidence="1">Cell membrane</location>
        <topology evidence="1">Lipid-anchor</topology>
        <topology evidence="1">GPI-anchor</topology>
    </subcellularLocation>
</comment>
<comment type="similarity">
    <text evidence="2">Belongs to the COBRA family.</text>
</comment>
<keyword evidence="7" id="KW-0325">Glycoprotein</keyword>
<dbReference type="GO" id="GO:0098552">
    <property type="term" value="C:side of membrane"/>
    <property type="evidence" value="ECO:0007669"/>
    <property type="project" value="UniProtKB-KW"/>
</dbReference>
<organism evidence="10 11">
    <name type="scientific">Vigna mungo</name>
    <name type="common">Black gram</name>
    <name type="synonym">Phaseolus mungo</name>
    <dbReference type="NCBI Taxonomy" id="3915"/>
    <lineage>
        <taxon>Eukaryota</taxon>
        <taxon>Viridiplantae</taxon>
        <taxon>Streptophyta</taxon>
        <taxon>Embryophyta</taxon>
        <taxon>Tracheophyta</taxon>
        <taxon>Spermatophyta</taxon>
        <taxon>Magnoliopsida</taxon>
        <taxon>eudicotyledons</taxon>
        <taxon>Gunneridae</taxon>
        <taxon>Pentapetalae</taxon>
        <taxon>rosids</taxon>
        <taxon>fabids</taxon>
        <taxon>Fabales</taxon>
        <taxon>Fabaceae</taxon>
        <taxon>Papilionoideae</taxon>
        <taxon>50 kb inversion clade</taxon>
        <taxon>NPAAA clade</taxon>
        <taxon>indigoferoid/millettioid clade</taxon>
        <taxon>Phaseoleae</taxon>
        <taxon>Vigna</taxon>
    </lineage>
</organism>
<dbReference type="Pfam" id="PF25079">
    <property type="entry name" value="COB_C"/>
    <property type="match status" value="1"/>
</dbReference>
<evidence type="ECO:0000256" key="1">
    <source>
        <dbReference type="ARBA" id="ARBA00004609"/>
    </source>
</evidence>
<evidence type="ECO:0000256" key="2">
    <source>
        <dbReference type="ARBA" id="ARBA00005507"/>
    </source>
</evidence>
<feature type="domain" description="COBRA C-terminal" evidence="9">
    <location>
        <begin position="468"/>
        <end position="675"/>
    </location>
</feature>
<dbReference type="GO" id="GO:0010215">
    <property type="term" value="P:cellulose microfibril organization"/>
    <property type="evidence" value="ECO:0007669"/>
    <property type="project" value="InterPro"/>
</dbReference>
<reference evidence="10 11" key="1">
    <citation type="journal article" date="2023" name="Life. Sci Alliance">
        <title>Evolutionary insights into 3D genome organization and epigenetic landscape of Vigna mungo.</title>
        <authorList>
            <person name="Junaid A."/>
            <person name="Singh B."/>
            <person name="Bhatia S."/>
        </authorList>
    </citation>
    <scope>NUCLEOTIDE SEQUENCE [LARGE SCALE GENOMIC DNA]</scope>
    <source>
        <strain evidence="10">Urdbean</strain>
    </source>
</reference>
<accession>A0AAQ3NIG6</accession>
<dbReference type="PANTHER" id="PTHR31052:SF12">
    <property type="entry name" value="COBRA-LIKE PROTEIN 7"/>
    <property type="match status" value="1"/>
</dbReference>
<dbReference type="GO" id="GO:0005886">
    <property type="term" value="C:plasma membrane"/>
    <property type="evidence" value="ECO:0007669"/>
    <property type="project" value="UniProtKB-SubCell"/>
</dbReference>
<keyword evidence="8" id="KW-0449">Lipoprotein</keyword>
<gene>
    <name evidence="10" type="ORF">V8G54_014921</name>
</gene>
<keyword evidence="3" id="KW-1003">Cell membrane</keyword>
<dbReference type="PANTHER" id="PTHR31052">
    <property type="entry name" value="COBRA-LIKE PROTEIN 7"/>
    <property type="match status" value="1"/>
</dbReference>
<sequence>MLQCDLFFTHFWSFHALHFLSLQNTTSHSLYHHIHFSFLLRPRKEEGMANTSLSSVAAAIVVLLVSCGILIQECEGQGQGQQPKALPPAGETCNGIFISYDFLKRTKEYPHVKNVTAQSWAFSSTASVLNTGKEVFKAWKLFIEFQHDEILVSVSGGNIEEATEFPASVGNGTTFVGASQPDLDSAINTAQDLTQIQAVIDLTGTQFGVKPPTVPMPKTIKLVNDGYKCPKPTTHKSSMYACCKKDPKAKISVAKKTKFLARQKGDLLISYDVTQVYDDNYLVQVTMDNEHFLGRLDHWNLTWEWTRGEFIYSMKGAFTREIEPLGCINGEAGKYYAGLDFSKVLNCQKNPIVSDLPSEKYNDSELGKIPNCCKDGNLLPILMDPSKSKSTFTMQVYKIPPDLNKTAIYPPEKWQITGILNPHYRCGLPRRVEPVRFPDPRGLEAEVIAISSWQIVCTITKPTRRNTRCCVSFSSYYNDSVVPCNTCACGCDSTKTKKCNPNSPAMLLPAEALLIPFENRSAKTVAWAKMKHFTIPKRLPCGDNCGVSINWHVVSDYKGGWSARITMFNWMTTQFENWFTALQFKKTPRGYQATYSFNATTIPKLNHTIFLQGFLGANYLIALDNKSNPHVPGKQQSVISFTKKYSPNIKIAKGDGFPSKVIFNGEECSLPTRFPVKSGNQPNLVVDLAYQLLFFALAFIITQVL</sequence>
<evidence type="ECO:0000256" key="5">
    <source>
        <dbReference type="ARBA" id="ARBA00022729"/>
    </source>
</evidence>
<name>A0AAQ3NIG6_VIGMU</name>